<keyword evidence="7" id="KW-0444">Lipid biosynthesis</keyword>
<feature type="domain" description="Phthiocerol/phthiodiolone dimycocerosyl transferase C-terminal" evidence="13">
    <location>
        <begin position="199"/>
        <end position="402"/>
    </location>
</feature>
<protein>
    <recommendedName>
        <fullName evidence="6">Phthiocerol/phthiodiolone dimycocerosyl transferase</fullName>
        <ecNumber evidence="5">2.3.1.282</ecNumber>
    </recommendedName>
    <alternativeName>
        <fullName evidence="12">Acyltransferase PapA5</fullName>
    </alternativeName>
    <alternativeName>
        <fullName evidence="10">Phthiocerol/phthiodiolone O-acyltransferase</fullName>
    </alternativeName>
    <alternativeName>
        <fullName evidence="11">Polyketide synthase-associated protein A5</fullName>
    </alternativeName>
</protein>
<evidence type="ECO:0000313" key="14">
    <source>
        <dbReference type="EMBL" id="ADG98970.1"/>
    </source>
</evidence>
<dbReference type="Gene3D" id="3.30.559.30">
    <property type="entry name" value="Nonribosomal peptide synthetase, condensation domain"/>
    <property type="match status" value="1"/>
</dbReference>
<comment type="catalytic activity">
    <reaction evidence="3">
        <text>2 a mycocerosyl-[mycocerosic acid synthase] + a phthiodiolone = a dimycocerosyl phthiodiolone + 2 holo-[mycocerosic acid synthase].</text>
        <dbReference type="EC" id="2.3.1.282"/>
    </reaction>
</comment>
<evidence type="ECO:0000256" key="10">
    <source>
        <dbReference type="ARBA" id="ARBA00030465"/>
    </source>
</evidence>
<dbReference type="InterPro" id="IPR023213">
    <property type="entry name" value="CAT-like_dom_sf"/>
</dbReference>
<evidence type="ECO:0000256" key="5">
    <source>
        <dbReference type="ARBA" id="ARBA00012866"/>
    </source>
</evidence>
<dbReference type="STRING" id="640132.Srot_2533"/>
<dbReference type="SUPFAM" id="SSF52777">
    <property type="entry name" value="CoA-dependent acyltransferases"/>
    <property type="match status" value="2"/>
</dbReference>
<evidence type="ECO:0000256" key="8">
    <source>
        <dbReference type="ARBA" id="ARBA00022679"/>
    </source>
</evidence>
<dbReference type="InterPro" id="IPR031641">
    <property type="entry name" value="PapA_C"/>
</dbReference>
<evidence type="ECO:0000256" key="4">
    <source>
        <dbReference type="ARBA" id="ARBA00006558"/>
    </source>
</evidence>
<keyword evidence="9" id="KW-0012">Acyltransferase</keyword>
<evidence type="ECO:0000256" key="3">
    <source>
        <dbReference type="ARBA" id="ARBA00001907"/>
    </source>
</evidence>
<evidence type="ECO:0000256" key="12">
    <source>
        <dbReference type="ARBA" id="ARBA00033407"/>
    </source>
</evidence>
<dbReference type="Gene3D" id="3.30.559.10">
    <property type="entry name" value="Chloramphenicol acetyltransferase-like domain"/>
    <property type="match status" value="1"/>
</dbReference>
<evidence type="ECO:0000256" key="1">
    <source>
        <dbReference type="ARBA" id="ARBA00000026"/>
    </source>
</evidence>
<evidence type="ECO:0000313" key="15">
    <source>
        <dbReference type="Proteomes" id="UP000002247"/>
    </source>
</evidence>
<dbReference type="GO" id="GO:0016746">
    <property type="term" value="F:acyltransferase activity"/>
    <property type="evidence" value="ECO:0007669"/>
    <property type="project" value="UniProtKB-KW"/>
</dbReference>
<organism evidence="14 15">
    <name type="scientific">Segniliparus rotundus (strain ATCC BAA-972 / CDC 1076 / CIP 108378 / DSM 44985 / JCM 13578)</name>
    <dbReference type="NCBI Taxonomy" id="640132"/>
    <lineage>
        <taxon>Bacteria</taxon>
        <taxon>Bacillati</taxon>
        <taxon>Actinomycetota</taxon>
        <taxon>Actinomycetes</taxon>
        <taxon>Mycobacteriales</taxon>
        <taxon>Segniliparaceae</taxon>
        <taxon>Segniliparus</taxon>
    </lineage>
</organism>
<keyword evidence="7" id="KW-0443">Lipid metabolism</keyword>
<dbReference type="AlphaFoldDB" id="D6ZBL8"/>
<dbReference type="Pfam" id="PF16911">
    <property type="entry name" value="PapA_C"/>
    <property type="match status" value="1"/>
</dbReference>
<evidence type="ECO:0000256" key="2">
    <source>
        <dbReference type="ARBA" id="ARBA00000625"/>
    </source>
</evidence>
<comment type="catalytic activity">
    <reaction evidence="1">
        <text>2 a mycocerosyl-[mycocerosic acid synthase] + a phthiocerol = a dimycocerosyl phthiocerol + 2 holo-[mycocerosic acid synthase].</text>
        <dbReference type="EC" id="2.3.1.282"/>
    </reaction>
</comment>
<dbReference type="EMBL" id="CP001958">
    <property type="protein sequence ID" value="ADG98970.1"/>
    <property type="molecule type" value="Genomic_DNA"/>
</dbReference>
<evidence type="ECO:0000259" key="13">
    <source>
        <dbReference type="Pfam" id="PF16911"/>
    </source>
</evidence>
<evidence type="ECO:0000256" key="11">
    <source>
        <dbReference type="ARBA" id="ARBA00032317"/>
    </source>
</evidence>
<evidence type="ECO:0000256" key="9">
    <source>
        <dbReference type="ARBA" id="ARBA00023315"/>
    </source>
</evidence>
<dbReference type="Proteomes" id="UP000002247">
    <property type="component" value="Chromosome"/>
</dbReference>
<sequence>MQRRRLTFAEESFIQVPTMETVAVACSVRGALDTALLKQAYHLLRKEFPIVGARVEQEDDGYVFVANESDEASFIRFEAQKGPWRFEDVLSPNFDLKETVSMVNVSSDGEQHRVTFFVNHAVVDGQHSIFLLNRLWSLYTELATSGSVAPRTPQRLPSAPFELMEKKYGYVAGKTPYAERFAQIRWSGSMPCAEELTGSESFVTNRLRLDQETTARLSQAGRRLGISMHGLVSGAIAVAERGNFTNLPEEEPLWLGLLTPIDFKDKLNPPLKIYEVTTLVGFSAVAVEVDTRSDIVTIGKRVIAQIKDDLADGTVQLTSVSPFPDLASRGYEPPVLISNLGVIPDFPLPAKLFHEDFRAYIHKDFSGLPTFISSFDQGATIPVLEASIYALSTFNGQLSIEVRNIPGTIKDADQKKILARIGELLVNCGSEQTRQEG</sequence>
<gene>
    <name evidence="14" type="ordered locus">Srot_2533</name>
</gene>
<evidence type="ECO:0000256" key="6">
    <source>
        <dbReference type="ARBA" id="ARBA00013449"/>
    </source>
</evidence>
<dbReference type="HOGENOM" id="CLU_050374_0_0_11"/>
<dbReference type="eggNOG" id="COG1020">
    <property type="taxonomic scope" value="Bacteria"/>
</dbReference>
<evidence type="ECO:0000256" key="7">
    <source>
        <dbReference type="ARBA" id="ARBA00022516"/>
    </source>
</evidence>
<proteinExistence type="inferred from homology"/>
<keyword evidence="15" id="KW-1185">Reference proteome</keyword>
<accession>D6ZBL8</accession>
<comment type="catalytic activity">
    <reaction evidence="2">
        <text>2 a mycocerosyl-[mycocerosic acid synthase] + a phenolphthiocerol = a dimycocerosyl phenolphthiocerol + 2 holo-[mycocerosic acid synthase].</text>
        <dbReference type="EC" id="2.3.1.282"/>
    </reaction>
</comment>
<dbReference type="EC" id="2.3.1.282" evidence="5"/>
<reference evidence="14 15" key="1">
    <citation type="journal article" date="2010" name="Stand. Genomic Sci.">
        <title>Complete genome sequence of Segniliparus rotundus type strain (CDC 1076).</title>
        <authorList>
            <person name="Sikorski J."/>
            <person name="Lapidus A."/>
            <person name="Copeland A."/>
            <person name="Misra M."/>
            <person name="Glavina Del Rio T."/>
            <person name="Nolan M."/>
            <person name="Lucas S."/>
            <person name="Chen F."/>
            <person name="Tice H."/>
            <person name="Cheng J.F."/>
            <person name="Jando M."/>
            <person name="Schneider S."/>
            <person name="Bruce D."/>
            <person name="Goodwin L."/>
            <person name="Pitluck S."/>
            <person name="Liolios K."/>
            <person name="Mikhailova N."/>
            <person name="Pati A."/>
            <person name="Ivanova N."/>
            <person name="Mavromatis K."/>
            <person name="Chen A."/>
            <person name="Palaniappan K."/>
            <person name="Chertkov O."/>
            <person name="Land M."/>
            <person name="Hauser L."/>
            <person name="Chang Y.J."/>
            <person name="Jeffries C.D."/>
            <person name="Brettin T."/>
            <person name="Detter J.C."/>
            <person name="Han C."/>
            <person name="Rohde M."/>
            <person name="Goker M."/>
            <person name="Bristow J."/>
            <person name="Eisen J.A."/>
            <person name="Markowitz V."/>
            <person name="Hugenholtz P."/>
            <person name="Kyrpides N.C."/>
            <person name="Klenk H.P."/>
        </authorList>
    </citation>
    <scope>NUCLEOTIDE SEQUENCE [LARGE SCALE GENOMIC DNA]</scope>
    <source>
        <strain evidence="15">ATCC BAA-972 / CDC 1076 / CIP 108378 / DSM 44985 / JCM 13578</strain>
    </source>
</reference>
<comment type="similarity">
    <text evidence="4">Belongs to the acyltransferase PapA5 family.</text>
</comment>
<keyword evidence="8" id="KW-0808">Transferase</keyword>
<dbReference type="KEGG" id="srt:Srot_2533"/>
<name>D6ZBL8_SEGRD</name>